<dbReference type="SUPFAM" id="SSF47095">
    <property type="entry name" value="HMG-box"/>
    <property type="match status" value="2"/>
</dbReference>
<gene>
    <name evidence="7" type="ORF">DFL_006021</name>
</gene>
<accession>A0A436ZZ52</accession>
<dbReference type="Gene3D" id="1.10.30.10">
    <property type="entry name" value="High mobility group box domain"/>
    <property type="match status" value="2"/>
</dbReference>
<dbReference type="STRING" id="97331.A0A436ZZ52"/>
<protein>
    <recommendedName>
        <fullName evidence="6">HMG box domain-containing protein</fullName>
    </recommendedName>
</protein>
<feature type="region of interest" description="Disordered" evidence="5">
    <location>
        <begin position="72"/>
        <end position="148"/>
    </location>
</feature>
<feature type="DNA-binding region" description="HMG box" evidence="4">
    <location>
        <begin position="158"/>
        <end position="223"/>
    </location>
</feature>
<dbReference type="PANTHER" id="PTHR48112">
    <property type="entry name" value="HIGH MOBILITY GROUP PROTEIN DSP1"/>
    <property type="match status" value="1"/>
</dbReference>
<dbReference type="RefSeq" id="XP_067489804.1">
    <property type="nucleotide sequence ID" value="XM_067635368.1"/>
</dbReference>
<feature type="compositionally biased region" description="Basic residues" evidence="5">
    <location>
        <begin position="74"/>
        <end position="88"/>
    </location>
</feature>
<name>A0A436ZZ52_ARTFL</name>
<dbReference type="GO" id="GO:0005634">
    <property type="term" value="C:nucleus"/>
    <property type="evidence" value="ECO:0007669"/>
    <property type="project" value="UniProtKB-SubCell"/>
</dbReference>
<feature type="domain" description="HMG box" evidence="6">
    <location>
        <begin position="265"/>
        <end position="319"/>
    </location>
</feature>
<feature type="compositionally biased region" description="Low complexity" evidence="5">
    <location>
        <begin position="89"/>
        <end position="98"/>
    </location>
</feature>
<comment type="subcellular location">
    <subcellularLocation>
        <location evidence="1">Nucleus</location>
    </subcellularLocation>
</comment>
<dbReference type="GO" id="GO:0003677">
    <property type="term" value="F:DNA binding"/>
    <property type="evidence" value="ECO:0007669"/>
    <property type="project" value="UniProtKB-UniRule"/>
</dbReference>
<dbReference type="InterPro" id="IPR050342">
    <property type="entry name" value="HMGB"/>
</dbReference>
<sequence length="341" mass="37396">MLAVGRSRLAASSGLSLPKLSALVARAIARSGPLSSGAANAINSQATFAPFVKANLPLLTNLVLREYATAAKRTATKKTTATKKKAPAKRSTTATTKKPTAKNRAVAKRSGTRRTATKKKPAAKKKKAAPKKKAVKKKAAPKKPGIQTQYDKALGDAPTKKANPYNLFFVDTLKNVDPSLKASEKAKKVAEQWRALSDAEKKTWSDRAAEETVKRKAAYAQWLAGQNPLDIEAANNARIRIRGYREKKGIKGVSPVTKIKDDRLVKRPRTAWVFFMKDKYSSGLVDHVEHKDKMSKLAELWKATPEAEKKKYEDLFTKDMAPLRGLCYLSLVPSCHPSMNA</sequence>
<feature type="compositionally biased region" description="Basic residues" evidence="5">
    <location>
        <begin position="99"/>
        <end position="141"/>
    </location>
</feature>
<dbReference type="OrthoDB" id="1919336at2759"/>
<evidence type="ECO:0000313" key="7">
    <source>
        <dbReference type="EMBL" id="RVD84260.1"/>
    </source>
</evidence>
<dbReference type="CDD" id="cd00084">
    <property type="entry name" value="HMG-box_SF"/>
    <property type="match status" value="2"/>
</dbReference>
<keyword evidence="2 4" id="KW-0238">DNA-binding</keyword>
<proteinExistence type="predicted"/>
<evidence type="ECO:0000256" key="3">
    <source>
        <dbReference type="ARBA" id="ARBA00023242"/>
    </source>
</evidence>
<keyword evidence="8" id="KW-1185">Reference proteome</keyword>
<evidence type="ECO:0000256" key="4">
    <source>
        <dbReference type="PROSITE-ProRule" id="PRU00267"/>
    </source>
</evidence>
<dbReference type="SMART" id="SM00398">
    <property type="entry name" value="HMG"/>
    <property type="match status" value="2"/>
</dbReference>
<evidence type="ECO:0000256" key="5">
    <source>
        <dbReference type="SAM" id="MobiDB-lite"/>
    </source>
</evidence>
<dbReference type="PANTHER" id="PTHR48112:SF32">
    <property type="entry name" value="HIGH MOBILITY GROUP PROTEIN B3"/>
    <property type="match status" value="1"/>
</dbReference>
<evidence type="ECO:0000259" key="6">
    <source>
        <dbReference type="PROSITE" id="PS50118"/>
    </source>
</evidence>
<evidence type="ECO:0000256" key="2">
    <source>
        <dbReference type="ARBA" id="ARBA00023125"/>
    </source>
</evidence>
<comment type="caution">
    <text evidence="7">The sequence shown here is derived from an EMBL/GenBank/DDBJ whole genome shotgun (WGS) entry which is preliminary data.</text>
</comment>
<dbReference type="PROSITE" id="PS50118">
    <property type="entry name" value="HMG_BOX_2"/>
    <property type="match status" value="2"/>
</dbReference>
<dbReference type="InterPro" id="IPR036910">
    <property type="entry name" value="HMG_box_dom_sf"/>
</dbReference>
<dbReference type="AlphaFoldDB" id="A0A436ZZ52"/>
<dbReference type="Proteomes" id="UP000283090">
    <property type="component" value="Unassembled WGS sequence"/>
</dbReference>
<keyword evidence="3 4" id="KW-0539">Nucleus</keyword>
<reference evidence="7 8" key="1">
    <citation type="submission" date="2019-01" db="EMBL/GenBank/DDBJ databases">
        <title>Intercellular communication is required for trap formation in the nematode-trapping fungus Duddingtonia flagrans.</title>
        <authorList>
            <person name="Youssar L."/>
            <person name="Wernet V."/>
            <person name="Hensel N."/>
            <person name="Hildebrandt H.-G."/>
            <person name="Fischer R."/>
        </authorList>
    </citation>
    <scope>NUCLEOTIDE SEQUENCE [LARGE SCALE GENOMIC DNA]</scope>
    <source>
        <strain evidence="7 8">CBS H-5679</strain>
    </source>
</reference>
<dbReference type="VEuPathDB" id="FungiDB:DFL_006021"/>
<dbReference type="Pfam" id="PF00505">
    <property type="entry name" value="HMG_box"/>
    <property type="match status" value="2"/>
</dbReference>
<organism evidence="7 8">
    <name type="scientific">Arthrobotrys flagrans</name>
    <name type="common">Nematode-trapping fungus</name>
    <name type="synonym">Trichothecium flagrans</name>
    <dbReference type="NCBI Taxonomy" id="97331"/>
    <lineage>
        <taxon>Eukaryota</taxon>
        <taxon>Fungi</taxon>
        <taxon>Dikarya</taxon>
        <taxon>Ascomycota</taxon>
        <taxon>Pezizomycotina</taxon>
        <taxon>Orbiliomycetes</taxon>
        <taxon>Orbiliales</taxon>
        <taxon>Orbiliaceae</taxon>
        <taxon>Arthrobotrys</taxon>
    </lineage>
</organism>
<feature type="DNA-binding region" description="HMG box" evidence="4">
    <location>
        <begin position="265"/>
        <end position="319"/>
    </location>
</feature>
<dbReference type="EMBL" id="SAEB01000007">
    <property type="protein sequence ID" value="RVD84260.1"/>
    <property type="molecule type" value="Genomic_DNA"/>
</dbReference>
<evidence type="ECO:0000256" key="1">
    <source>
        <dbReference type="ARBA" id="ARBA00004123"/>
    </source>
</evidence>
<feature type="domain" description="HMG box" evidence="6">
    <location>
        <begin position="158"/>
        <end position="223"/>
    </location>
</feature>
<evidence type="ECO:0000313" key="8">
    <source>
        <dbReference type="Proteomes" id="UP000283090"/>
    </source>
</evidence>
<dbReference type="GeneID" id="93588332"/>
<dbReference type="InterPro" id="IPR009071">
    <property type="entry name" value="HMG_box_dom"/>
</dbReference>